<dbReference type="EMBL" id="CVMT01000003">
    <property type="protein sequence ID" value="CRG86732.1"/>
    <property type="molecule type" value="Genomic_DNA"/>
</dbReference>
<evidence type="ECO:0000313" key="3">
    <source>
        <dbReference type="EMBL" id="CRG86732.1"/>
    </source>
</evidence>
<dbReference type="GO" id="GO:0080008">
    <property type="term" value="C:Cul4-RING E3 ubiquitin ligase complex"/>
    <property type="evidence" value="ECO:0007669"/>
    <property type="project" value="TreeGrafter"/>
</dbReference>
<dbReference type="OrthoDB" id="128867at2759"/>
<dbReference type="InterPro" id="IPR036322">
    <property type="entry name" value="WD40_repeat_dom_sf"/>
</dbReference>
<evidence type="ECO:0000256" key="2">
    <source>
        <dbReference type="ARBA" id="ARBA00022737"/>
    </source>
</evidence>
<dbReference type="AlphaFoldDB" id="A0A0U1LUF0"/>
<keyword evidence="4" id="KW-1185">Reference proteome</keyword>
<organism evidence="3 4">
    <name type="scientific">Talaromyces islandicus</name>
    <name type="common">Penicillium islandicum</name>
    <dbReference type="NCBI Taxonomy" id="28573"/>
    <lineage>
        <taxon>Eukaryota</taxon>
        <taxon>Fungi</taxon>
        <taxon>Dikarya</taxon>
        <taxon>Ascomycota</taxon>
        <taxon>Pezizomycotina</taxon>
        <taxon>Eurotiomycetes</taxon>
        <taxon>Eurotiomycetidae</taxon>
        <taxon>Eurotiales</taxon>
        <taxon>Trichocomaceae</taxon>
        <taxon>Talaromyces</taxon>
        <taxon>Talaromyces sect. Islandici</taxon>
    </lineage>
</organism>
<proteinExistence type="predicted"/>
<dbReference type="PANTHER" id="PTHR44472">
    <property type="entry name" value="DDB1- AND CUL4-ASSOCIATED FACTOR 4-RELATED"/>
    <property type="match status" value="1"/>
</dbReference>
<protein>
    <recommendedName>
        <fullName evidence="5">Myocyte-specific enhancer factor 2d</fullName>
    </recommendedName>
</protein>
<evidence type="ECO:0008006" key="5">
    <source>
        <dbReference type="Google" id="ProtNLM"/>
    </source>
</evidence>
<gene>
    <name evidence="3" type="ORF">PISL3812_03743</name>
</gene>
<dbReference type="Proteomes" id="UP000054383">
    <property type="component" value="Unassembled WGS sequence"/>
</dbReference>
<dbReference type="PANTHER" id="PTHR44472:SF1">
    <property type="entry name" value="DDB1 AND CUL4 ASSOCIATED FACTOR 4"/>
    <property type="match status" value="1"/>
</dbReference>
<dbReference type="Gene3D" id="2.130.10.10">
    <property type="entry name" value="YVTN repeat-like/Quinoprotein amine dehydrogenase"/>
    <property type="match status" value="1"/>
</dbReference>
<accession>A0A0U1LUF0</accession>
<reference evidence="3 4" key="1">
    <citation type="submission" date="2015-04" db="EMBL/GenBank/DDBJ databases">
        <authorList>
            <person name="Syromyatnikov M.Y."/>
            <person name="Popov V.N."/>
        </authorList>
    </citation>
    <scope>NUCLEOTIDE SEQUENCE [LARGE SCALE GENOMIC DNA]</scope>
    <source>
        <strain evidence="3">WF-38-12</strain>
    </source>
</reference>
<sequence length="450" mass="49770">MNGREIPGFSWDPEKRKYFRIQANHVAPAGSQHSEQAVKKRKYESAVKKHREGVARRIEQQRVRKSPLLTNPTSRIAAEIESDPVRGFVKQSRQGEAFASQLELHHGFDFKNITPAGTIADFARHDESGALLIGINSTFDCEFVVCPSFAQEKGGEISDAPTNTSNFGLGHRFSSLSLNDSGAFLATMDSNSEGKSMLLVGIVRNNLMDGNPVRSRDLCTGMIIHDSSMWCSAAKPGSDNDPIFAIGTSDGLYILRDRGGMDLIHANITLPTRRPRGASEDVDLLALDWLSPTVIATGFRNSLVGLYDVRSRGFATRIKHPRSVGQVKRVDENRLVVAGYRSMQMYDLRFPSKRGILSNSCLTFQDYDNEFRHQIDLNSELGLVASITDGERIHFHSLADGSSIPTRRSVDRDMAATNRIMFENPQGVSGVGQYPRLLASRGTVVAELAW</sequence>
<dbReference type="InterPro" id="IPR015943">
    <property type="entry name" value="WD40/YVTN_repeat-like_dom_sf"/>
</dbReference>
<dbReference type="STRING" id="28573.A0A0U1LUF0"/>
<evidence type="ECO:0000313" key="4">
    <source>
        <dbReference type="Proteomes" id="UP000054383"/>
    </source>
</evidence>
<keyword evidence="2" id="KW-0677">Repeat</keyword>
<keyword evidence="1" id="KW-0853">WD repeat</keyword>
<dbReference type="OMA" id="QANHTAP"/>
<dbReference type="SUPFAM" id="SSF50978">
    <property type="entry name" value="WD40 repeat-like"/>
    <property type="match status" value="1"/>
</dbReference>
<name>A0A0U1LUF0_TALIS</name>
<dbReference type="InterPro" id="IPR052254">
    <property type="entry name" value="CUL4-DDB1_E3_ligase_receptor"/>
</dbReference>
<evidence type="ECO:0000256" key="1">
    <source>
        <dbReference type="ARBA" id="ARBA00022574"/>
    </source>
</evidence>